<sequence length="144" mass="15664">MLIVFILVICSSLFVSCNNALPHYMDTIFQKHSGFEGFSNNSNTLDYSSQANNGAMDTYKPFLIEKSAAECKKVYGFTGLFCEPSNINNPLDKFSGLEGKLECKDNSGLTNSRGGLCLTDEHKRLLSTRGGNMGNGGSNQDIGE</sequence>
<accession>A0A6C0J0N5</accession>
<reference evidence="1" key="1">
    <citation type="journal article" date="2020" name="Nature">
        <title>Giant virus diversity and host interactions through global metagenomics.</title>
        <authorList>
            <person name="Schulz F."/>
            <person name="Roux S."/>
            <person name="Paez-Espino D."/>
            <person name="Jungbluth S."/>
            <person name="Walsh D.A."/>
            <person name="Denef V.J."/>
            <person name="McMahon K.D."/>
            <person name="Konstantinidis K.T."/>
            <person name="Eloe-Fadrosh E.A."/>
            <person name="Kyrpides N.C."/>
            <person name="Woyke T."/>
        </authorList>
    </citation>
    <scope>NUCLEOTIDE SEQUENCE</scope>
    <source>
        <strain evidence="1">GVMAG-M-3300025699-48</strain>
    </source>
</reference>
<dbReference type="AlphaFoldDB" id="A0A6C0J0N5"/>
<name>A0A6C0J0N5_9ZZZZ</name>
<organism evidence="1">
    <name type="scientific">viral metagenome</name>
    <dbReference type="NCBI Taxonomy" id="1070528"/>
    <lineage>
        <taxon>unclassified sequences</taxon>
        <taxon>metagenomes</taxon>
        <taxon>organismal metagenomes</taxon>
    </lineage>
</organism>
<evidence type="ECO:0000313" key="1">
    <source>
        <dbReference type="EMBL" id="QHT99198.1"/>
    </source>
</evidence>
<protein>
    <submittedName>
        <fullName evidence="1">Uncharacterized protein</fullName>
    </submittedName>
</protein>
<dbReference type="EMBL" id="MN740306">
    <property type="protein sequence ID" value="QHT99198.1"/>
    <property type="molecule type" value="Genomic_DNA"/>
</dbReference>
<proteinExistence type="predicted"/>